<gene>
    <name evidence="1" type="ORF">CONLIGDRAFT_700646</name>
</gene>
<keyword evidence="2" id="KW-1185">Reference proteome</keyword>
<organism evidence="1 2">
    <name type="scientific">Coniochaeta ligniaria NRRL 30616</name>
    <dbReference type="NCBI Taxonomy" id="1408157"/>
    <lineage>
        <taxon>Eukaryota</taxon>
        <taxon>Fungi</taxon>
        <taxon>Dikarya</taxon>
        <taxon>Ascomycota</taxon>
        <taxon>Pezizomycotina</taxon>
        <taxon>Sordariomycetes</taxon>
        <taxon>Sordariomycetidae</taxon>
        <taxon>Coniochaetales</taxon>
        <taxon>Coniochaetaceae</taxon>
        <taxon>Coniochaeta</taxon>
    </lineage>
</organism>
<accession>A0A1J7IUX2</accession>
<dbReference type="InParanoid" id="A0A1J7IUX2"/>
<evidence type="ECO:0000313" key="2">
    <source>
        <dbReference type="Proteomes" id="UP000182658"/>
    </source>
</evidence>
<dbReference type="Proteomes" id="UP000182658">
    <property type="component" value="Unassembled WGS sequence"/>
</dbReference>
<dbReference type="EMBL" id="KV875096">
    <property type="protein sequence ID" value="OIW30979.1"/>
    <property type="molecule type" value="Genomic_DNA"/>
</dbReference>
<dbReference type="AlphaFoldDB" id="A0A1J7IUX2"/>
<sequence length="139" mass="14901">MSGVHRGLRLESLDENALNLNVLRGEIEIACLWPSLAGCLFLGEPSVQVNPCLALPEMLHKPRREIAGVSMLGDGAGVAMRAPQVSGAEVVFLPQLVEPGPAGWFVWVGQLLQLADLLYHRGVALWEEGGIFEGGLHGL</sequence>
<reference evidence="1 2" key="1">
    <citation type="submission" date="2016-10" db="EMBL/GenBank/DDBJ databases">
        <title>Draft genome sequence of Coniochaeta ligniaria NRRL30616, a lignocellulolytic fungus for bioabatement of inhibitors in plant biomass hydrolysates.</title>
        <authorList>
            <consortium name="DOE Joint Genome Institute"/>
            <person name="Jimenez D.J."/>
            <person name="Hector R.E."/>
            <person name="Riley R."/>
            <person name="Sun H."/>
            <person name="Grigoriev I.V."/>
            <person name="Van Elsas J.D."/>
            <person name="Nichols N.N."/>
        </authorList>
    </citation>
    <scope>NUCLEOTIDE SEQUENCE [LARGE SCALE GENOMIC DNA]</scope>
    <source>
        <strain evidence="1 2">NRRL 30616</strain>
    </source>
</reference>
<name>A0A1J7IUX2_9PEZI</name>
<protein>
    <submittedName>
        <fullName evidence="1">Uncharacterized protein</fullName>
    </submittedName>
</protein>
<evidence type="ECO:0000313" key="1">
    <source>
        <dbReference type="EMBL" id="OIW30979.1"/>
    </source>
</evidence>
<proteinExistence type="predicted"/>